<evidence type="ECO:0000313" key="2">
    <source>
        <dbReference type="Proteomes" id="UP000299102"/>
    </source>
</evidence>
<organism evidence="1 2">
    <name type="scientific">Eumeta variegata</name>
    <name type="common">Bagworm moth</name>
    <name type="synonym">Eumeta japonica</name>
    <dbReference type="NCBI Taxonomy" id="151549"/>
    <lineage>
        <taxon>Eukaryota</taxon>
        <taxon>Metazoa</taxon>
        <taxon>Ecdysozoa</taxon>
        <taxon>Arthropoda</taxon>
        <taxon>Hexapoda</taxon>
        <taxon>Insecta</taxon>
        <taxon>Pterygota</taxon>
        <taxon>Neoptera</taxon>
        <taxon>Endopterygota</taxon>
        <taxon>Lepidoptera</taxon>
        <taxon>Glossata</taxon>
        <taxon>Ditrysia</taxon>
        <taxon>Tineoidea</taxon>
        <taxon>Psychidae</taxon>
        <taxon>Oiketicinae</taxon>
        <taxon>Eumeta</taxon>
    </lineage>
</organism>
<comment type="caution">
    <text evidence="1">The sequence shown here is derived from an EMBL/GenBank/DDBJ whole genome shotgun (WGS) entry which is preliminary data.</text>
</comment>
<accession>A0A4C1WUJ5</accession>
<protein>
    <submittedName>
        <fullName evidence="1">Uncharacterized protein</fullName>
    </submittedName>
</protein>
<evidence type="ECO:0000313" key="1">
    <source>
        <dbReference type="EMBL" id="GBP55098.1"/>
    </source>
</evidence>
<dbReference type="EMBL" id="BGZK01000660">
    <property type="protein sequence ID" value="GBP55098.1"/>
    <property type="molecule type" value="Genomic_DNA"/>
</dbReference>
<gene>
    <name evidence="1" type="ORF">EVAR_46395_1</name>
</gene>
<dbReference type="Proteomes" id="UP000299102">
    <property type="component" value="Unassembled WGS sequence"/>
</dbReference>
<keyword evidence="2" id="KW-1185">Reference proteome</keyword>
<sequence length="113" mass="13405">MNLRIRRNGNGLTDSKTKQFFFGIRPVRKGWKGGEKPIMGRPRAGAHRCVRLARTKNFLKNLNLQWRKRNAMTHHHLKRGLFVIVMPSARNCPMGVFRRTPRHRRSREVYRTD</sequence>
<dbReference type="AlphaFoldDB" id="A0A4C1WUJ5"/>
<reference evidence="1 2" key="1">
    <citation type="journal article" date="2019" name="Commun. Biol.">
        <title>The bagworm genome reveals a unique fibroin gene that provides high tensile strength.</title>
        <authorList>
            <person name="Kono N."/>
            <person name="Nakamura H."/>
            <person name="Ohtoshi R."/>
            <person name="Tomita M."/>
            <person name="Numata K."/>
            <person name="Arakawa K."/>
        </authorList>
    </citation>
    <scope>NUCLEOTIDE SEQUENCE [LARGE SCALE GENOMIC DNA]</scope>
</reference>
<proteinExistence type="predicted"/>
<name>A0A4C1WUJ5_EUMVA</name>